<accession>A0A178MN16</accession>
<reference evidence="1 2" key="1">
    <citation type="submission" date="2016-04" db="EMBL/GenBank/DDBJ databases">
        <title>Draft genome sequence of freshwater magnetotactic bacteria Magnetospirillum marisnigri SP-1 and Magnetospirillum moscoviense BB-1.</title>
        <authorList>
            <person name="Koziaeva V."/>
            <person name="Dziuba M.V."/>
            <person name="Ivanov T.M."/>
            <person name="Kuznetsov B."/>
            <person name="Grouzdev D.S."/>
        </authorList>
    </citation>
    <scope>NUCLEOTIDE SEQUENCE [LARGE SCALE GENOMIC DNA]</scope>
    <source>
        <strain evidence="1 2">BB-1</strain>
    </source>
</reference>
<dbReference type="EMBL" id="LWQU01000141">
    <property type="protein sequence ID" value="OAN50066.1"/>
    <property type="molecule type" value="Genomic_DNA"/>
</dbReference>
<evidence type="ECO:0000313" key="1">
    <source>
        <dbReference type="EMBL" id="OAN50066.1"/>
    </source>
</evidence>
<dbReference type="STRING" id="1437059.A6A05_02320"/>
<dbReference type="RefSeq" id="WP_068500851.1">
    <property type="nucleotide sequence ID" value="NZ_LWQU01000141.1"/>
</dbReference>
<comment type="caution">
    <text evidence="1">The sequence shown here is derived from an EMBL/GenBank/DDBJ whole genome shotgun (WGS) entry which is preliminary data.</text>
</comment>
<gene>
    <name evidence="1" type="ORF">A6A05_02320</name>
</gene>
<dbReference type="OrthoDB" id="7355976at2"/>
<protein>
    <submittedName>
        <fullName evidence="1">Uncharacterized protein</fullName>
    </submittedName>
</protein>
<dbReference type="Proteomes" id="UP000078543">
    <property type="component" value="Unassembled WGS sequence"/>
</dbReference>
<proteinExistence type="predicted"/>
<sequence>MTALPAFLDLVHNAAAAHASEVNLRIEDGRTQVVAMVRGDSILMAETGAEQAQTFLADAFSRCDGADSFTLGSARMMRMTGERAPLPDGIATALVQFLPLREGGRALVVRLSYEGDVCCGTCGG</sequence>
<dbReference type="AlphaFoldDB" id="A0A178MN16"/>
<organism evidence="1 2">
    <name type="scientific">Magnetospirillum moscoviense</name>
    <dbReference type="NCBI Taxonomy" id="1437059"/>
    <lineage>
        <taxon>Bacteria</taxon>
        <taxon>Pseudomonadati</taxon>
        <taxon>Pseudomonadota</taxon>
        <taxon>Alphaproteobacteria</taxon>
        <taxon>Rhodospirillales</taxon>
        <taxon>Rhodospirillaceae</taxon>
        <taxon>Magnetospirillum</taxon>
    </lineage>
</organism>
<keyword evidence="2" id="KW-1185">Reference proteome</keyword>
<evidence type="ECO:0000313" key="2">
    <source>
        <dbReference type="Proteomes" id="UP000078543"/>
    </source>
</evidence>
<name>A0A178MN16_9PROT</name>